<dbReference type="GO" id="GO:0009425">
    <property type="term" value="C:bacterial-type flagellum basal body"/>
    <property type="evidence" value="ECO:0007669"/>
    <property type="project" value="UniProtKB-SubCell"/>
</dbReference>
<dbReference type="PATRIC" id="fig|398512.5.peg.3820"/>
<gene>
    <name evidence="12" type="ORF">Bccel_3646</name>
</gene>
<dbReference type="GO" id="GO:0005886">
    <property type="term" value="C:plasma membrane"/>
    <property type="evidence" value="ECO:0007669"/>
    <property type="project" value="UniProtKB-SubCell"/>
</dbReference>
<name>A0A0L6JSH9_9FIRM</name>
<keyword evidence="12" id="KW-0969">Cilium</keyword>
<dbReference type="AlphaFoldDB" id="A0A0L6JSH9"/>
<dbReference type="PANTHER" id="PTHR30034">
    <property type="entry name" value="FLAGELLAR MOTOR SWITCH PROTEIN FLIM"/>
    <property type="match status" value="1"/>
</dbReference>
<dbReference type="PIRSF" id="PIRSF002888">
    <property type="entry name" value="FliM"/>
    <property type="match status" value="1"/>
</dbReference>
<dbReference type="InterPro" id="IPR028976">
    <property type="entry name" value="CheC-like_sf"/>
</dbReference>
<evidence type="ECO:0000256" key="7">
    <source>
        <dbReference type="ARBA" id="ARBA00022779"/>
    </source>
</evidence>
<keyword evidence="5" id="KW-1003">Cell membrane</keyword>
<comment type="subcellular location">
    <subcellularLocation>
        <location evidence="1">Bacterial flagellum basal body</location>
    </subcellularLocation>
    <subcellularLocation>
        <location evidence="2">Cell membrane</location>
        <topology evidence="2">Peripheral membrane protein</topology>
    </subcellularLocation>
</comment>
<evidence type="ECO:0000256" key="1">
    <source>
        <dbReference type="ARBA" id="ARBA00004117"/>
    </source>
</evidence>
<keyword evidence="12" id="KW-0966">Cell projection</keyword>
<keyword evidence="7" id="KW-0283">Flagellar rotation</keyword>
<organism evidence="12 13">
    <name type="scientific">Pseudobacteroides cellulosolvens ATCC 35603 = DSM 2933</name>
    <dbReference type="NCBI Taxonomy" id="398512"/>
    <lineage>
        <taxon>Bacteria</taxon>
        <taxon>Bacillati</taxon>
        <taxon>Bacillota</taxon>
        <taxon>Clostridia</taxon>
        <taxon>Eubacteriales</taxon>
        <taxon>Oscillospiraceae</taxon>
        <taxon>Pseudobacteroides</taxon>
    </lineage>
</organism>
<proteinExistence type="inferred from homology"/>
<dbReference type="Gene3D" id="2.30.330.10">
    <property type="entry name" value="SpoA-like"/>
    <property type="match status" value="1"/>
</dbReference>
<dbReference type="SUPFAM" id="SSF103039">
    <property type="entry name" value="CheC-like"/>
    <property type="match status" value="1"/>
</dbReference>
<sequence>MGDILSQNEIDELLRALNTGEIDVQQMQTTTAEKKIKSHDFRRPSKFAKDHLKTLHIIHENYSRLVTNFLSGYLRTLVQVDVISVEPLSYYEFNNSISNPVILSVVDFTPLTGSVIFEIAPNISFALIDRILGGKGSSMERVRGFTEIELAIIERIIIQMLNLMREPWENVIAIRPRLEKIETNAQFAQIISPNEIVALVTLSARVGEVEGMINICIPHMVVEPIVSKLSTKFWFSTTEKEFASDVKENIENKIEQTVVPVRALLGKTVITVAEFLELQQGDVLPLDTSINGNLEVHVGEILKFYANPGVKRNKVSIKITDVLKREDE</sequence>
<dbReference type="GO" id="GO:0071978">
    <property type="term" value="P:bacterial-type flagellum-dependent swarming motility"/>
    <property type="evidence" value="ECO:0007669"/>
    <property type="project" value="TreeGrafter"/>
</dbReference>
<evidence type="ECO:0000256" key="10">
    <source>
        <dbReference type="NCBIfam" id="TIGR01397"/>
    </source>
</evidence>
<dbReference type="InterPro" id="IPR001543">
    <property type="entry name" value="FliN-like_C"/>
</dbReference>
<evidence type="ECO:0000259" key="11">
    <source>
        <dbReference type="Pfam" id="PF01052"/>
    </source>
</evidence>
<dbReference type="RefSeq" id="WP_036938665.1">
    <property type="nucleotide sequence ID" value="NZ_JQKC01000007.1"/>
</dbReference>
<evidence type="ECO:0000256" key="5">
    <source>
        <dbReference type="ARBA" id="ARBA00022475"/>
    </source>
</evidence>
<evidence type="ECO:0000256" key="9">
    <source>
        <dbReference type="ARBA" id="ARBA00023143"/>
    </source>
</evidence>
<keyword evidence="6" id="KW-0145">Chemotaxis</keyword>
<keyword evidence="13" id="KW-1185">Reference proteome</keyword>
<evidence type="ECO:0000256" key="2">
    <source>
        <dbReference type="ARBA" id="ARBA00004202"/>
    </source>
</evidence>
<keyword evidence="9" id="KW-0975">Bacterial flagellum</keyword>
<evidence type="ECO:0000256" key="3">
    <source>
        <dbReference type="ARBA" id="ARBA00011049"/>
    </source>
</evidence>
<comment type="similarity">
    <text evidence="3">Belongs to the FliM family.</text>
</comment>
<protein>
    <recommendedName>
        <fullName evidence="4 10">Flagellar motor switch protein FliM</fullName>
    </recommendedName>
</protein>
<dbReference type="Pfam" id="PF01052">
    <property type="entry name" value="FliMN_C"/>
    <property type="match status" value="1"/>
</dbReference>
<dbReference type="Gene3D" id="3.40.1550.10">
    <property type="entry name" value="CheC-like"/>
    <property type="match status" value="1"/>
</dbReference>
<dbReference type="STRING" id="398512.Bccel_3646"/>
<dbReference type="SUPFAM" id="SSF101801">
    <property type="entry name" value="Surface presentation of antigens (SPOA)"/>
    <property type="match status" value="1"/>
</dbReference>
<dbReference type="PANTHER" id="PTHR30034:SF6">
    <property type="entry name" value="YOP PROTEINS TRANSLOCATION PROTEIN Q"/>
    <property type="match status" value="1"/>
</dbReference>
<dbReference type="OrthoDB" id="9806941at2"/>
<evidence type="ECO:0000256" key="8">
    <source>
        <dbReference type="ARBA" id="ARBA00023136"/>
    </source>
</evidence>
<evidence type="ECO:0000256" key="4">
    <source>
        <dbReference type="ARBA" id="ARBA00021898"/>
    </source>
</evidence>
<dbReference type="Proteomes" id="UP000036923">
    <property type="component" value="Unassembled WGS sequence"/>
</dbReference>
<dbReference type="EMBL" id="LGTC01000001">
    <property type="protein sequence ID" value="KNY28372.1"/>
    <property type="molecule type" value="Genomic_DNA"/>
</dbReference>
<evidence type="ECO:0000313" key="12">
    <source>
        <dbReference type="EMBL" id="KNY28372.1"/>
    </source>
</evidence>
<keyword evidence="12" id="KW-0282">Flagellum</keyword>
<evidence type="ECO:0000313" key="13">
    <source>
        <dbReference type="Proteomes" id="UP000036923"/>
    </source>
</evidence>
<evidence type="ECO:0000256" key="6">
    <source>
        <dbReference type="ARBA" id="ARBA00022500"/>
    </source>
</evidence>
<accession>A0A0L6JSH9</accession>
<dbReference type="eggNOG" id="COG1868">
    <property type="taxonomic scope" value="Bacteria"/>
</dbReference>
<reference evidence="13" key="1">
    <citation type="submission" date="2015-07" db="EMBL/GenBank/DDBJ databases">
        <title>Near-Complete Genome Sequence of the Cellulolytic Bacterium Bacteroides (Pseudobacteroides) cellulosolvens ATCC 35603.</title>
        <authorList>
            <person name="Dassa B."/>
            <person name="Utturkar S.M."/>
            <person name="Klingeman D.M."/>
            <person name="Hurt R.A."/>
            <person name="Keller M."/>
            <person name="Xu J."/>
            <person name="Reddy Y.H.K."/>
            <person name="Borovok I."/>
            <person name="Grinberg I.R."/>
            <person name="Lamed R."/>
            <person name="Zhivin O."/>
            <person name="Bayer E.A."/>
            <person name="Brown S.D."/>
        </authorList>
    </citation>
    <scope>NUCLEOTIDE SEQUENCE [LARGE SCALE GENOMIC DNA]</scope>
    <source>
        <strain evidence="13">DSM 2933</strain>
    </source>
</reference>
<dbReference type="InterPro" id="IPR001689">
    <property type="entry name" value="Flag_FliM"/>
</dbReference>
<dbReference type="GO" id="GO:0003774">
    <property type="term" value="F:cytoskeletal motor activity"/>
    <property type="evidence" value="ECO:0007669"/>
    <property type="project" value="InterPro"/>
</dbReference>
<dbReference type="NCBIfam" id="TIGR01397">
    <property type="entry name" value="fliM_switch"/>
    <property type="match status" value="1"/>
</dbReference>
<dbReference type="CDD" id="cd17908">
    <property type="entry name" value="FliM"/>
    <property type="match status" value="1"/>
</dbReference>
<dbReference type="InterPro" id="IPR036429">
    <property type="entry name" value="SpoA-like_sf"/>
</dbReference>
<dbReference type="GO" id="GO:0050918">
    <property type="term" value="P:positive chemotaxis"/>
    <property type="evidence" value="ECO:0007669"/>
    <property type="project" value="TreeGrafter"/>
</dbReference>
<keyword evidence="8" id="KW-0472">Membrane</keyword>
<dbReference type="Pfam" id="PF02154">
    <property type="entry name" value="FliM"/>
    <property type="match status" value="1"/>
</dbReference>
<comment type="caution">
    <text evidence="12">The sequence shown here is derived from an EMBL/GenBank/DDBJ whole genome shotgun (WGS) entry which is preliminary data.</text>
</comment>
<dbReference type="PRINTS" id="PR00955">
    <property type="entry name" value="FLGMOTORFLIM"/>
</dbReference>
<feature type="domain" description="Flagellar motor switch protein FliN-like C-terminal" evidence="11">
    <location>
        <begin position="253"/>
        <end position="323"/>
    </location>
</feature>